<dbReference type="RefSeq" id="WP_378119408.1">
    <property type="nucleotide sequence ID" value="NZ_JBHRTF010000004.1"/>
</dbReference>
<gene>
    <name evidence="8" type="ORF">ACFODX_12035</name>
</gene>
<protein>
    <submittedName>
        <fullName evidence="8">AI-2E family transporter</fullName>
    </submittedName>
</protein>
<dbReference type="Proteomes" id="UP001595555">
    <property type="component" value="Unassembled WGS sequence"/>
</dbReference>
<name>A0ABV7FF89_9GAMM</name>
<feature type="transmembrane region" description="Helical" evidence="7">
    <location>
        <begin position="62"/>
        <end position="85"/>
    </location>
</feature>
<dbReference type="PANTHER" id="PTHR21716">
    <property type="entry name" value="TRANSMEMBRANE PROTEIN"/>
    <property type="match status" value="1"/>
</dbReference>
<feature type="transmembrane region" description="Helical" evidence="7">
    <location>
        <begin position="315"/>
        <end position="340"/>
    </location>
</feature>
<comment type="similarity">
    <text evidence="2">Belongs to the autoinducer-2 exporter (AI-2E) (TC 2.A.86) family.</text>
</comment>
<evidence type="ECO:0000256" key="4">
    <source>
        <dbReference type="ARBA" id="ARBA00022989"/>
    </source>
</evidence>
<sequence>MQQKLETRTFLLFLFIVSVGFLMVLKPFFGTIFWACAITVIFYPLQQWLLARMKGRVNTSALLTLMACMLIVVLPVTLLISSVVAEGAKVYQKLESGELNPAQYIEQVRTAFPAVEQTLVRFDVDIAKVKEGALNATMSAGKWAAQNALSIGQNTFKLLLNICLMLYLTFFLLRDGNYLLELLIRALPLGDARERMLFAKFGEVTRATIKGNLVIAVIQGSLGGLIFWILGIPGALLWGVVMAVLSLIPAVGPAIVWVPVSIYLFATGENVKGIILVAFGAGVIGLVDNILRPILVGRDTKLPDYIVLLSTLGGLGLFGVNGFVIGPLVAALFIAFWGIFIREVHTFSPDSQVENESPPSAEHTSNTQSKQDSTV</sequence>
<feature type="transmembrane region" description="Helical" evidence="7">
    <location>
        <begin position="236"/>
        <end position="266"/>
    </location>
</feature>
<dbReference type="InterPro" id="IPR002549">
    <property type="entry name" value="AI-2E-like"/>
</dbReference>
<feature type="region of interest" description="Disordered" evidence="6">
    <location>
        <begin position="350"/>
        <end position="375"/>
    </location>
</feature>
<evidence type="ECO:0000256" key="6">
    <source>
        <dbReference type="SAM" id="MobiDB-lite"/>
    </source>
</evidence>
<comment type="subcellular location">
    <subcellularLocation>
        <location evidence="1">Membrane</location>
        <topology evidence="1">Multi-pass membrane protein</topology>
    </subcellularLocation>
</comment>
<feature type="transmembrane region" description="Helical" evidence="7">
    <location>
        <begin position="31"/>
        <end position="50"/>
    </location>
</feature>
<dbReference type="PANTHER" id="PTHR21716:SF4">
    <property type="entry name" value="TRANSMEMBRANE PROTEIN 245"/>
    <property type="match status" value="1"/>
</dbReference>
<evidence type="ECO:0000256" key="5">
    <source>
        <dbReference type="ARBA" id="ARBA00023136"/>
    </source>
</evidence>
<feature type="transmembrane region" description="Helical" evidence="7">
    <location>
        <begin position="7"/>
        <end position="25"/>
    </location>
</feature>
<comment type="caution">
    <text evidence="8">The sequence shown here is derived from an EMBL/GenBank/DDBJ whole genome shotgun (WGS) entry which is preliminary data.</text>
</comment>
<proteinExistence type="inferred from homology"/>
<keyword evidence="4 7" id="KW-1133">Transmembrane helix</keyword>
<accession>A0ABV7FF89</accession>
<organism evidence="8 9">
    <name type="scientific">Cellvibrio fontiphilus</name>
    <dbReference type="NCBI Taxonomy" id="1815559"/>
    <lineage>
        <taxon>Bacteria</taxon>
        <taxon>Pseudomonadati</taxon>
        <taxon>Pseudomonadota</taxon>
        <taxon>Gammaproteobacteria</taxon>
        <taxon>Cellvibrionales</taxon>
        <taxon>Cellvibrionaceae</taxon>
        <taxon>Cellvibrio</taxon>
    </lineage>
</organism>
<feature type="transmembrane region" description="Helical" evidence="7">
    <location>
        <begin position="156"/>
        <end position="173"/>
    </location>
</feature>
<reference evidence="9" key="1">
    <citation type="journal article" date="2019" name="Int. J. Syst. Evol. Microbiol.">
        <title>The Global Catalogue of Microorganisms (GCM) 10K type strain sequencing project: providing services to taxonomists for standard genome sequencing and annotation.</title>
        <authorList>
            <consortium name="The Broad Institute Genomics Platform"/>
            <consortium name="The Broad Institute Genome Sequencing Center for Infectious Disease"/>
            <person name="Wu L."/>
            <person name="Ma J."/>
        </authorList>
    </citation>
    <scope>NUCLEOTIDE SEQUENCE [LARGE SCALE GENOMIC DNA]</scope>
    <source>
        <strain evidence="9">KCTC 52237</strain>
    </source>
</reference>
<feature type="transmembrane region" description="Helical" evidence="7">
    <location>
        <begin position="273"/>
        <end position="295"/>
    </location>
</feature>
<keyword evidence="9" id="KW-1185">Reference proteome</keyword>
<evidence type="ECO:0000256" key="1">
    <source>
        <dbReference type="ARBA" id="ARBA00004141"/>
    </source>
</evidence>
<evidence type="ECO:0000256" key="3">
    <source>
        <dbReference type="ARBA" id="ARBA00022692"/>
    </source>
</evidence>
<evidence type="ECO:0000313" key="8">
    <source>
        <dbReference type="EMBL" id="MFC3116291.1"/>
    </source>
</evidence>
<evidence type="ECO:0000313" key="9">
    <source>
        <dbReference type="Proteomes" id="UP001595555"/>
    </source>
</evidence>
<dbReference type="EMBL" id="JBHRTF010000004">
    <property type="protein sequence ID" value="MFC3116291.1"/>
    <property type="molecule type" value="Genomic_DNA"/>
</dbReference>
<keyword evidence="3 7" id="KW-0812">Transmembrane</keyword>
<keyword evidence="5 7" id="KW-0472">Membrane</keyword>
<evidence type="ECO:0000256" key="7">
    <source>
        <dbReference type="SAM" id="Phobius"/>
    </source>
</evidence>
<feature type="transmembrane region" description="Helical" evidence="7">
    <location>
        <begin position="213"/>
        <end position="230"/>
    </location>
</feature>
<dbReference type="Pfam" id="PF01594">
    <property type="entry name" value="AI-2E_transport"/>
    <property type="match status" value="1"/>
</dbReference>
<evidence type="ECO:0000256" key="2">
    <source>
        <dbReference type="ARBA" id="ARBA00009773"/>
    </source>
</evidence>